<reference evidence="1 2" key="1">
    <citation type="submission" date="2020-06" db="EMBL/GenBank/DDBJ databases">
        <title>Schlegella sp. ID0723 isolated from air conditioner.</title>
        <authorList>
            <person name="Kim D.Y."/>
            <person name="Kim D.-U."/>
        </authorList>
    </citation>
    <scope>NUCLEOTIDE SEQUENCE [LARGE SCALE GENOMIC DNA]</scope>
    <source>
        <strain evidence="1 2">ID0723</strain>
    </source>
</reference>
<gene>
    <name evidence="1" type="ORF">HQN59_10125</name>
</gene>
<dbReference type="SUPFAM" id="SSF89796">
    <property type="entry name" value="CoA-transferase family III (CaiB/BaiF)"/>
    <property type="match status" value="1"/>
</dbReference>
<dbReference type="InterPro" id="IPR023606">
    <property type="entry name" value="CoA-Trfase_III_dom_1_sf"/>
</dbReference>
<organism evidence="1 2">
    <name type="scientific">Piscinibacter koreensis</name>
    <dbReference type="NCBI Taxonomy" id="2742824"/>
    <lineage>
        <taxon>Bacteria</taxon>
        <taxon>Pseudomonadati</taxon>
        <taxon>Pseudomonadota</taxon>
        <taxon>Betaproteobacteria</taxon>
        <taxon>Burkholderiales</taxon>
        <taxon>Sphaerotilaceae</taxon>
        <taxon>Piscinibacter</taxon>
    </lineage>
</organism>
<sequence>MTAPQGPLAGIRVIEMAGLGPAPFCGMLLADMGAEVIRVDRIGDADLGLKRDPRFDIVSRGKRSAAIDVKSAAGRDAVLRLVARADVLIEGFRPGVMERLGLGPDTCLAVNPRLVFGRITGWGQDGPLAHAAGHDLNYIALVGALDAIGDAADRPPVAPLNLVGDFGGGSMYLAFGIASALVERASSGRGQVIDAAIVDGVTHLLAGVHGQVAGGSWQAERGEHVLGGAAPWNTVYATADGRYVSICAIEQRFYAELLRRLGLDPTTLPDRMDRAQWPALRERFAAIFASRTQAEWRERLEGSDACFAPVLGVREVAGHPHVQARGLLQAVGGIPQPAVAPRLDRTPGAIHGECIARPGQHTDAVLADWGFDAEEIAALRAGGVAA</sequence>
<evidence type="ECO:0000313" key="1">
    <source>
        <dbReference type="EMBL" id="NUZ06119.1"/>
    </source>
</evidence>
<proteinExistence type="predicted"/>
<accession>A0A7Y6NN31</accession>
<keyword evidence="2" id="KW-1185">Reference proteome</keyword>
<dbReference type="InterPro" id="IPR050509">
    <property type="entry name" value="CoA-transferase_III"/>
</dbReference>
<dbReference type="InterPro" id="IPR044855">
    <property type="entry name" value="CoA-Trfase_III_dom3_sf"/>
</dbReference>
<comment type="caution">
    <text evidence="1">The sequence shown here is derived from an EMBL/GenBank/DDBJ whole genome shotgun (WGS) entry which is preliminary data.</text>
</comment>
<dbReference type="PANTHER" id="PTHR48228">
    <property type="entry name" value="SUCCINYL-COA--D-CITRAMALATE COA-TRANSFERASE"/>
    <property type="match status" value="1"/>
</dbReference>
<name>A0A7Y6NN31_9BURK</name>
<keyword evidence="1" id="KW-0808">Transferase</keyword>
<dbReference type="GO" id="GO:0016740">
    <property type="term" value="F:transferase activity"/>
    <property type="evidence" value="ECO:0007669"/>
    <property type="project" value="UniProtKB-KW"/>
</dbReference>
<dbReference type="Proteomes" id="UP000529637">
    <property type="component" value="Unassembled WGS sequence"/>
</dbReference>
<dbReference type="RefSeq" id="WP_176068794.1">
    <property type="nucleotide sequence ID" value="NZ_JABWMJ010000004.1"/>
</dbReference>
<dbReference type="EMBL" id="JABWMJ010000004">
    <property type="protein sequence ID" value="NUZ06119.1"/>
    <property type="molecule type" value="Genomic_DNA"/>
</dbReference>
<evidence type="ECO:0000313" key="2">
    <source>
        <dbReference type="Proteomes" id="UP000529637"/>
    </source>
</evidence>
<dbReference type="AlphaFoldDB" id="A0A7Y6NN31"/>
<dbReference type="InterPro" id="IPR003673">
    <property type="entry name" value="CoA-Trfase_fam_III"/>
</dbReference>
<dbReference type="Pfam" id="PF02515">
    <property type="entry name" value="CoA_transf_3"/>
    <property type="match status" value="1"/>
</dbReference>
<dbReference type="Gene3D" id="3.40.50.10540">
    <property type="entry name" value="Crotonobetainyl-coa:carnitine coa-transferase, domain 1"/>
    <property type="match status" value="1"/>
</dbReference>
<dbReference type="Gene3D" id="3.30.1540.10">
    <property type="entry name" value="formyl-coa transferase, domain 3"/>
    <property type="match status" value="1"/>
</dbReference>
<dbReference type="PANTHER" id="PTHR48228:SF5">
    <property type="entry name" value="ALPHA-METHYLACYL-COA RACEMASE"/>
    <property type="match status" value="1"/>
</dbReference>
<protein>
    <submittedName>
        <fullName evidence="1">CoA transferase</fullName>
    </submittedName>
</protein>